<evidence type="ECO:0000256" key="11">
    <source>
        <dbReference type="ARBA" id="ARBA00022927"/>
    </source>
</evidence>
<dbReference type="InterPro" id="IPR024283">
    <property type="entry name" value="TOC159_MAD"/>
</dbReference>
<feature type="region of interest" description="Disordered" evidence="18">
    <location>
        <begin position="234"/>
        <end position="255"/>
    </location>
</feature>
<evidence type="ECO:0000259" key="19">
    <source>
        <dbReference type="PROSITE" id="PS51720"/>
    </source>
</evidence>
<dbReference type="CDD" id="cd01853">
    <property type="entry name" value="Toc34_like"/>
    <property type="match status" value="1"/>
</dbReference>
<feature type="compositionally biased region" description="Polar residues" evidence="18">
    <location>
        <begin position="339"/>
        <end position="349"/>
    </location>
</feature>
<name>A0A833VEY5_9POAL</name>
<evidence type="ECO:0000256" key="4">
    <source>
        <dbReference type="ARBA" id="ARBA00022640"/>
    </source>
</evidence>
<comment type="subcellular location">
    <subcellularLocation>
        <location evidence="15">Plastid</location>
        <location evidence="15">Chloroplast outer membrane</location>
        <topology evidence="15">Single-pass membrane protein</topology>
    </subcellularLocation>
</comment>
<keyword evidence="11" id="KW-0653">Protein transport</keyword>
<evidence type="ECO:0000256" key="3">
    <source>
        <dbReference type="ARBA" id="ARBA00022528"/>
    </source>
</evidence>
<evidence type="ECO:0000256" key="17">
    <source>
        <dbReference type="ARBA" id="ARBA00045184"/>
    </source>
</evidence>
<evidence type="ECO:0000256" key="5">
    <source>
        <dbReference type="ARBA" id="ARBA00022692"/>
    </source>
</evidence>
<dbReference type="AlphaFoldDB" id="A0A833VEY5"/>
<reference evidence="20" key="1">
    <citation type="submission" date="2020-01" db="EMBL/GenBank/DDBJ databases">
        <title>Genome sequence of Kobresia littledalei, the first chromosome-level genome in the family Cyperaceae.</title>
        <authorList>
            <person name="Qu G."/>
        </authorList>
    </citation>
    <scope>NUCLEOTIDE SEQUENCE</scope>
    <source>
        <strain evidence="20">C.B.Clarke</strain>
        <tissue evidence="20">Leaf</tissue>
    </source>
</reference>
<dbReference type="InterPro" id="IPR027417">
    <property type="entry name" value="P-loop_NTPase"/>
</dbReference>
<gene>
    <name evidence="20" type="ORF">FCM35_KLT13235</name>
</gene>
<keyword evidence="4" id="KW-0934">Plastid</keyword>
<dbReference type="Pfam" id="PF04548">
    <property type="entry name" value="AIG1"/>
    <property type="match status" value="1"/>
</dbReference>
<dbReference type="GO" id="GO:0003924">
    <property type="term" value="F:GTPase activity"/>
    <property type="evidence" value="ECO:0007669"/>
    <property type="project" value="InterPro"/>
</dbReference>
<dbReference type="GO" id="GO:0015031">
    <property type="term" value="P:protein transport"/>
    <property type="evidence" value="ECO:0007669"/>
    <property type="project" value="UniProtKB-KW"/>
</dbReference>
<dbReference type="GO" id="GO:0046872">
    <property type="term" value="F:metal ion binding"/>
    <property type="evidence" value="ECO:0007669"/>
    <property type="project" value="UniProtKB-KW"/>
</dbReference>
<feature type="region of interest" description="Disordered" evidence="18">
    <location>
        <begin position="140"/>
        <end position="172"/>
    </location>
</feature>
<keyword evidence="21" id="KW-1185">Reference proteome</keyword>
<evidence type="ECO:0000256" key="13">
    <source>
        <dbReference type="ARBA" id="ARBA00023134"/>
    </source>
</evidence>
<dbReference type="PROSITE" id="PS51720">
    <property type="entry name" value="G_AIG1"/>
    <property type="match status" value="1"/>
</dbReference>
<evidence type="ECO:0000256" key="9">
    <source>
        <dbReference type="ARBA" id="ARBA00022805"/>
    </source>
</evidence>
<keyword evidence="9" id="KW-1002">Plastid outer membrane</keyword>
<dbReference type="PANTHER" id="PTHR10903">
    <property type="entry name" value="GTPASE, IMAP FAMILY MEMBER-RELATED"/>
    <property type="match status" value="1"/>
</dbReference>
<dbReference type="PANTHER" id="PTHR10903:SF135">
    <property type="entry name" value="TRANSLOCASE OF CHLOROPLAST 120, CHLOROPLASTIC-RELATED"/>
    <property type="match status" value="1"/>
</dbReference>
<proteinExistence type="inferred from homology"/>
<comment type="caution">
    <text evidence="20">The sequence shown here is derived from an EMBL/GenBank/DDBJ whole genome shotgun (WGS) entry which is preliminary data.</text>
</comment>
<evidence type="ECO:0000256" key="16">
    <source>
        <dbReference type="ARBA" id="ARBA00023775"/>
    </source>
</evidence>
<evidence type="ECO:0000256" key="10">
    <source>
        <dbReference type="ARBA" id="ARBA00022842"/>
    </source>
</evidence>
<dbReference type="NCBIfam" id="TIGR00993">
    <property type="entry name" value="3a0901s04IAP86"/>
    <property type="match status" value="1"/>
</dbReference>
<dbReference type="SUPFAM" id="SSF52540">
    <property type="entry name" value="P-loop containing nucleoside triphosphate hydrolases"/>
    <property type="match status" value="1"/>
</dbReference>
<keyword evidence="3" id="KW-0150">Chloroplast</keyword>
<keyword evidence="14" id="KW-0472">Membrane</keyword>
<comment type="similarity">
    <text evidence="16">Belongs to the TRAFAC class TrmE-Era-EngA-EngB-Septin-like GTPase superfamily. AIG1/Toc34/Toc159-like paraseptin GTPase family. TOC159 subfamily.</text>
</comment>
<dbReference type="GO" id="GO:0045036">
    <property type="term" value="P:protein targeting to chloroplast"/>
    <property type="evidence" value="ECO:0007669"/>
    <property type="project" value="InterPro"/>
</dbReference>
<organism evidence="20 21">
    <name type="scientific">Carex littledalei</name>
    <dbReference type="NCBI Taxonomy" id="544730"/>
    <lineage>
        <taxon>Eukaryota</taxon>
        <taxon>Viridiplantae</taxon>
        <taxon>Streptophyta</taxon>
        <taxon>Embryophyta</taxon>
        <taxon>Tracheophyta</taxon>
        <taxon>Spermatophyta</taxon>
        <taxon>Magnoliopsida</taxon>
        <taxon>Liliopsida</taxon>
        <taxon>Poales</taxon>
        <taxon>Cyperaceae</taxon>
        <taxon>Cyperoideae</taxon>
        <taxon>Cariceae</taxon>
        <taxon>Carex</taxon>
        <taxon>Carex subgen. Euthyceras</taxon>
    </lineage>
</organism>
<dbReference type="GO" id="GO:0005525">
    <property type="term" value="F:GTP binding"/>
    <property type="evidence" value="ECO:0007669"/>
    <property type="project" value="UniProtKB-KW"/>
</dbReference>
<feature type="region of interest" description="Disordered" evidence="18">
    <location>
        <begin position="899"/>
        <end position="919"/>
    </location>
</feature>
<evidence type="ECO:0000313" key="21">
    <source>
        <dbReference type="Proteomes" id="UP000623129"/>
    </source>
</evidence>
<feature type="region of interest" description="Disordered" evidence="18">
    <location>
        <begin position="74"/>
        <end position="94"/>
    </location>
</feature>
<keyword evidence="13" id="KW-0342">GTP-binding</keyword>
<evidence type="ECO:0000256" key="2">
    <source>
        <dbReference type="ARBA" id="ARBA00022448"/>
    </source>
</evidence>
<comment type="function">
    <text evidence="17">GTPase involved in protein precursor import into chloroplasts. Seems to recognize chloroplast-destined precursor proteins and regulate their presentation to the translocation channel through GTP hydrolysis. Probably specialized in the import of nuclear encoded non-photosynthetic preproteins from the cytoplasm to the chloroplast.</text>
</comment>
<evidence type="ECO:0000256" key="6">
    <source>
        <dbReference type="ARBA" id="ARBA00022723"/>
    </source>
</evidence>
<keyword evidence="7" id="KW-0547">Nucleotide-binding</keyword>
<evidence type="ECO:0000313" key="20">
    <source>
        <dbReference type="EMBL" id="KAF3322094.1"/>
    </source>
</evidence>
<evidence type="ECO:0000256" key="18">
    <source>
        <dbReference type="SAM" id="MobiDB-lite"/>
    </source>
</evidence>
<feature type="domain" description="AIG1-type G" evidence="19">
    <location>
        <begin position="632"/>
        <end position="868"/>
    </location>
</feature>
<comment type="cofactor">
    <cofactor evidence="1">
        <name>Mg(2+)</name>
        <dbReference type="ChEBI" id="CHEBI:18420"/>
    </cofactor>
</comment>
<keyword evidence="10" id="KW-0460">Magnesium</keyword>
<dbReference type="InterPro" id="IPR045058">
    <property type="entry name" value="GIMA/IAN/Toc"/>
</dbReference>
<keyword evidence="12" id="KW-1133">Transmembrane helix</keyword>
<evidence type="ECO:0000256" key="7">
    <source>
        <dbReference type="ARBA" id="ARBA00022741"/>
    </source>
</evidence>
<feature type="compositionally biased region" description="Acidic residues" evidence="18">
    <location>
        <begin position="899"/>
        <end position="916"/>
    </location>
</feature>
<dbReference type="GO" id="GO:0009707">
    <property type="term" value="C:chloroplast outer membrane"/>
    <property type="evidence" value="ECO:0007669"/>
    <property type="project" value="UniProtKB-SubCell"/>
</dbReference>
<feature type="region of interest" description="Disordered" evidence="18">
    <location>
        <begin position="339"/>
        <end position="371"/>
    </location>
</feature>
<feature type="compositionally biased region" description="Polar residues" evidence="18">
    <location>
        <begin position="522"/>
        <end position="531"/>
    </location>
</feature>
<keyword evidence="2" id="KW-0813">Transport</keyword>
<feature type="compositionally biased region" description="Polar residues" evidence="18">
    <location>
        <begin position="357"/>
        <end position="371"/>
    </location>
</feature>
<dbReference type="EMBL" id="SWLB01000025">
    <property type="protein sequence ID" value="KAF3322094.1"/>
    <property type="molecule type" value="Genomic_DNA"/>
</dbReference>
<accession>A0A833VEY5</accession>
<dbReference type="Proteomes" id="UP000623129">
    <property type="component" value="Unassembled WGS sequence"/>
</dbReference>
<dbReference type="Gene3D" id="3.40.50.300">
    <property type="entry name" value="P-loop containing nucleotide triphosphate hydrolases"/>
    <property type="match status" value="1"/>
</dbReference>
<dbReference type="OrthoDB" id="8954335at2759"/>
<dbReference type="InterPro" id="IPR006703">
    <property type="entry name" value="G_AIG1"/>
</dbReference>
<feature type="region of interest" description="Disordered" evidence="18">
    <location>
        <begin position="1"/>
        <end position="37"/>
    </location>
</feature>
<evidence type="ECO:0000256" key="15">
    <source>
        <dbReference type="ARBA" id="ARBA00023766"/>
    </source>
</evidence>
<dbReference type="Pfam" id="PF11886">
    <property type="entry name" value="TOC159_MAD"/>
    <property type="match status" value="1"/>
</dbReference>
<evidence type="ECO:0000256" key="14">
    <source>
        <dbReference type="ARBA" id="ARBA00023136"/>
    </source>
</evidence>
<keyword evidence="5" id="KW-0812">Transmembrane</keyword>
<dbReference type="InterPro" id="IPR005690">
    <property type="entry name" value="Toc86_159"/>
</dbReference>
<dbReference type="FunFam" id="3.40.50.300:FF:000413">
    <property type="entry name" value="Translocase of chloroplast 120, chloroplastic"/>
    <property type="match status" value="1"/>
</dbReference>
<evidence type="ECO:0000256" key="1">
    <source>
        <dbReference type="ARBA" id="ARBA00001946"/>
    </source>
</evidence>
<feature type="region of interest" description="Disordered" evidence="18">
    <location>
        <begin position="469"/>
        <end position="558"/>
    </location>
</feature>
<evidence type="ECO:0000256" key="12">
    <source>
        <dbReference type="ARBA" id="ARBA00022989"/>
    </source>
</evidence>
<feature type="compositionally biased region" description="Basic and acidic residues" evidence="18">
    <location>
        <begin position="74"/>
        <end position="93"/>
    </location>
</feature>
<keyword evidence="8" id="KW-0378">Hydrolase</keyword>
<evidence type="ECO:0000256" key="8">
    <source>
        <dbReference type="ARBA" id="ARBA00022801"/>
    </source>
</evidence>
<protein>
    <submittedName>
        <fullName evidence="20">Translocase of chloroplast 120</fullName>
    </submittedName>
</protein>
<feature type="compositionally biased region" description="Acidic residues" evidence="18">
    <location>
        <begin position="27"/>
        <end position="37"/>
    </location>
</feature>
<sequence length="1266" mass="139533">MDSAKDETEFLTNDEKNESFEPMDVSTDIEDGLDGDNFEDAIEAPVEEKEKNCENNEKVIEAITQQVFNENTKEKNEGDSHHFHSFDDTDSESRLWNGDEGVIIREIEEDRSDNAISDIIPNEVEVVNSLEKDEPISAVYNDGLNHEPEQQTSNREEEAGTSEKINDRETDSILGIAEGMGNGEVKSNEEVPPEKIIQEAQYASPGLATENEVEAYDGERGIVANEEVGLNRRNDMLTDPIVESDDAQNGDTRSYNQISEEEIVTEARDIDPLSVTFNGVQNEELYEEVSQKEIVQEPKDINPITVTSDKMQNEELQSFEEAPQKEVVEEPRDLGQIMLTSDGTQNGDLQESHDTKPMSNGAASGDVQSSEDLTQGAGDVLLESDAVIEPDLVSFAERYQTYEVEPANDDASGANESFMSFANGSRENPVTEILVQNNGAMNSAVNNIIEGENRKVEADHGIESIVRGHFDESPLVEDASDSSFSDNDENHTDTLPQVAAPAPTTAPAPPKPAGLGSASLPDPSSTRSVQHVPNGRVAVPQRQSQPSDEAITDEVGEHDEIREKLQNIRVKFLRLVHRLGQTPHNTVVAQVLYRLGLAEQLRRNTTRPVVVSFDRASVLAEQLELSGNDPLDFSCTIMLLGKAGVGKSSTINSLFNESLVPVHTFGPGTCSVQEISGVIQGINVKIIDTPGLSTSSSDTQKNEKILHSVKKFVKNNPPDIVLYFDRLDVQSRDYGDVGLLRTITNVFGSSIWFNAIIVLTHAASAPPEGPNGIPLTYDMFVTQRTHIVQQNIRQAAGDVRLMNPVSLVENHSACRMNRAGKRVLPNGTVWEPQLLLLSFASKILGEANALLKLEDSAPYNRTFSRRTPPLPYFLSTLLQSRPPVKLPEEEQFGDEDELLDELDDGSDSDDGSDFDDLPPFRRLTKSQLAKLSKLQRKAYFDEIEYREKLYFKKQLKEEKKRRKMAKKMAEAQQESKFDTGEKLEGDEVGVPASVPVPMPDMTLPASFDSDAPVHRYRYLDSSNQWLVRPVLDLHGWDHDIGYEGLNLERLFIIKDKLPVSVSGQLTKDKKESSLQLDVSSSLKHGEGKSSSLGLDLQSVGKDMSYTVRGETRFRNFKRNDTLAGVSVNLLGDSVSAGAKIEDRLIVNKQLKMLVSGGVMTGRGEMASGGRVEVTLKDKDYPIGRMLSTLALSIVDWHGELALGLNCQSQVPVGRGTNLVLHGNVSNKGSGQVGIRLNSSEQFQIALVALVPLFGHIKRVLLGSGFE</sequence>
<keyword evidence="6" id="KW-0479">Metal-binding</keyword>
<feature type="compositionally biased region" description="Basic and acidic residues" evidence="18">
    <location>
        <begin position="144"/>
        <end position="158"/>
    </location>
</feature>
<feature type="compositionally biased region" description="Basic and acidic residues" evidence="18">
    <location>
        <begin position="1"/>
        <end position="19"/>
    </location>
</feature>